<keyword evidence="2" id="KW-1185">Reference proteome</keyword>
<comment type="caution">
    <text evidence="1">The sequence shown here is derived from an EMBL/GenBank/DDBJ whole genome shotgun (WGS) entry which is preliminary data.</text>
</comment>
<sequence>MSFIRQNSPIIFLCAKAEKGCPLLQPPSFIACARFVVYHAKQKIYFNKYLLTLNFFKMTTNQKSYSDSYRYEAFMKRAHRAERDFSRGIDNSVFRLLNDIDCGYYGKPRDYPKQVIKIKNYLFRAIDKVLKWKLNPDERRAVTFYESQLSVANDENSLADVIAGLLDATQRFVNY</sequence>
<dbReference type="EMBL" id="JBHUPD010000001">
    <property type="protein sequence ID" value="MFD2871971.1"/>
    <property type="molecule type" value="Genomic_DNA"/>
</dbReference>
<name>A0ABW5Y9P9_9SPHI</name>
<evidence type="ECO:0000313" key="2">
    <source>
        <dbReference type="Proteomes" id="UP001597557"/>
    </source>
</evidence>
<dbReference type="PROSITE" id="PS51257">
    <property type="entry name" value="PROKAR_LIPOPROTEIN"/>
    <property type="match status" value="1"/>
</dbReference>
<gene>
    <name evidence="1" type="ORF">ACFS5N_05795</name>
</gene>
<reference evidence="2" key="1">
    <citation type="journal article" date="2019" name="Int. J. Syst. Evol. Microbiol.">
        <title>The Global Catalogue of Microorganisms (GCM) 10K type strain sequencing project: providing services to taxonomists for standard genome sequencing and annotation.</title>
        <authorList>
            <consortium name="The Broad Institute Genomics Platform"/>
            <consortium name="The Broad Institute Genome Sequencing Center for Infectious Disease"/>
            <person name="Wu L."/>
            <person name="Ma J."/>
        </authorList>
    </citation>
    <scope>NUCLEOTIDE SEQUENCE [LARGE SCALE GENOMIC DNA]</scope>
    <source>
        <strain evidence="2">KCTC 22437</strain>
    </source>
</reference>
<protein>
    <submittedName>
        <fullName evidence="1">Uncharacterized protein</fullName>
    </submittedName>
</protein>
<dbReference type="RefSeq" id="WP_377183175.1">
    <property type="nucleotide sequence ID" value="NZ_JBHUPD010000001.1"/>
</dbReference>
<proteinExistence type="predicted"/>
<dbReference type="Proteomes" id="UP001597557">
    <property type="component" value="Unassembled WGS sequence"/>
</dbReference>
<accession>A0ABW5Y9P9</accession>
<organism evidence="1 2">
    <name type="scientific">Mucilaginibacter ximonensis</name>
    <dbReference type="NCBI Taxonomy" id="538021"/>
    <lineage>
        <taxon>Bacteria</taxon>
        <taxon>Pseudomonadati</taxon>
        <taxon>Bacteroidota</taxon>
        <taxon>Sphingobacteriia</taxon>
        <taxon>Sphingobacteriales</taxon>
        <taxon>Sphingobacteriaceae</taxon>
        <taxon>Mucilaginibacter</taxon>
    </lineage>
</organism>
<evidence type="ECO:0000313" key="1">
    <source>
        <dbReference type="EMBL" id="MFD2871971.1"/>
    </source>
</evidence>